<dbReference type="PANTHER" id="PTHR30371">
    <property type="entry name" value="SEC-INDEPENDENT PROTEIN TRANSLOCASE PROTEIN TATC"/>
    <property type="match status" value="1"/>
</dbReference>
<keyword evidence="2 5" id="KW-0812">Transmembrane</keyword>
<name>A0A081B7H4_9HYPH</name>
<dbReference type="STRING" id="1333998.M2A_0491"/>
<feature type="transmembrane region" description="Helical" evidence="5">
    <location>
        <begin position="30"/>
        <end position="48"/>
    </location>
</feature>
<comment type="subcellular location">
    <subcellularLocation>
        <location evidence="5">Cell membrane</location>
        <topology evidence="5">Multi-pass membrane protein</topology>
    </subcellularLocation>
    <subcellularLocation>
        <location evidence="1">Membrane</location>
        <topology evidence="1">Multi-pass membrane protein</topology>
    </subcellularLocation>
</comment>
<dbReference type="HAMAP" id="MF_00902">
    <property type="entry name" value="TatC"/>
    <property type="match status" value="1"/>
</dbReference>
<comment type="similarity">
    <text evidence="5">Belongs to the TatC family.</text>
</comment>
<dbReference type="RefSeq" id="WP_045442562.1">
    <property type="nucleotide sequence ID" value="NZ_BBIO01000002.1"/>
</dbReference>
<keyword evidence="5" id="KW-0813">Transport</keyword>
<evidence type="ECO:0000256" key="2">
    <source>
        <dbReference type="ARBA" id="ARBA00022692"/>
    </source>
</evidence>
<dbReference type="GO" id="GO:0043953">
    <property type="term" value="P:protein transport by the Tat complex"/>
    <property type="evidence" value="ECO:0007669"/>
    <property type="project" value="UniProtKB-UniRule"/>
</dbReference>
<dbReference type="InterPro" id="IPR019820">
    <property type="entry name" value="Sec-indep_translocase_CS"/>
</dbReference>
<comment type="function">
    <text evidence="5">Part of the twin-arginine translocation (Tat) system that transports large folded proteins containing a characteristic twin-arginine motif in their signal peptide across membranes. Together with TatB, TatC is part of a receptor directly interacting with Tat signal peptides.</text>
</comment>
<dbReference type="PANTHER" id="PTHR30371:SF0">
    <property type="entry name" value="SEC-INDEPENDENT PROTEIN TRANSLOCASE PROTEIN TATC, CHLOROPLASTIC-RELATED"/>
    <property type="match status" value="1"/>
</dbReference>
<dbReference type="eggNOG" id="COG0805">
    <property type="taxonomic scope" value="Bacteria"/>
</dbReference>
<accession>A0A081B7H4</accession>
<reference evidence="6 7" key="1">
    <citation type="submission" date="2014-07" db="EMBL/GenBank/DDBJ databases">
        <title>Tepidicaulis marinum gen. nov., sp. nov., a novel marine bacterium denitrifying nitrate to nitrous oxide strictly under microaerobic conditions.</title>
        <authorList>
            <person name="Takeuchi M."/>
            <person name="Yamagishi T."/>
            <person name="Kamagata Y."/>
            <person name="Oshima K."/>
            <person name="Hattori M."/>
            <person name="Katayama T."/>
            <person name="Hanada S."/>
            <person name="Tamaki H."/>
            <person name="Marumo K."/>
            <person name="Maeda H."/>
            <person name="Nedachi M."/>
            <person name="Iwasaki W."/>
            <person name="Suwa Y."/>
            <person name="Sakata S."/>
        </authorList>
    </citation>
    <scope>NUCLEOTIDE SEQUENCE [LARGE SCALE GENOMIC DNA]</scope>
    <source>
        <strain evidence="6 7">MA2</strain>
    </source>
</reference>
<feature type="transmembrane region" description="Helical" evidence="5">
    <location>
        <begin position="87"/>
        <end position="108"/>
    </location>
</feature>
<dbReference type="GO" id="GO:0033281">
    <property type="term" value="C:TAT protein transport complex"/>
    <property type="evidence" value="ECO:0007669"/>
    <property type="project" value="UniProtKB-UniRule"/>
</dbReference>
<sequence length="273" mass="30101">MSERSDEPDDDIEASRAPLITHLIELRTRLLYSVVAIAIGFAICFYFADVIYNILLLPYEIAAGDDAANLKVIFTAPQEYFFTQLKLALFGATFLAFPVLASQIYMFVAPGLYKNERGAFLPYLLATPVLFALGAALVYFLIMPLALGFFLSMQQSGGEGKIAIELLPRVSEYLSLIMTLILAFGFCFQLPVVLSLLGRAGLVTAAQLRSGRKYAIVAVFAAAAILTPPDIISQVGLGLPTLLLYEISILSVAMIERRRKEHEEDEPYEDEKV</sequence>
<dbReference type="InterPro" id="IPR002033">
    <property type="entry name" value="TatC"/>
</dbReference>
<protein>
    <recommendedName>
        <fullName evidence="5">Sec-independent protein translocase protein TatC</fullName>
    </recommendedName>
</protein>
<keyword evidence="5" id="KW-1003">Cell membrane</keyword>
<dbReference type="NCBIfam" id="TIGR00945">
    <property type="entry name" value="tatC"/>
    <property type="match status" value="1"/>
</dbReference>
<evidence type="ECO:0000313" key="6">
    <source>
        <dbReference type="EMBL" id="GAK43992.1"/>
    </source>
</evidence>
<comment type="caution">
    <text evidence="6">The sequence shown here is derived from an EMBL/GenBank/DDBJ whole genome shotgun (WGS) entry which is preliminary data.</text>
</comment>
<keyword evidence="5" id="KW-0811">Translocation</keyword>
<keyword evidence="5" id="KW-0653">Protein transport</keyword>
<evidence type="ECO:0000313" key="7">
    <source>
        <dbReference type="Proteomes" id="UP000028702"/>
    </source>
</evidence>
<evidence type="ECO:0000256" key="5">
    <source>
        <dbReference type="HAMAP-Rule" id="MF_00902"/>
    </source>
</evidence>
<evidence type="ECO:0000256" key="4">
    <source>
        <dbReference type="ARBA" id="ARBA00023136"/>
    </source>
</evidence>
<evidence type="ECO:0000256" key="3">
    <source>
        <dbReference type="ARBA" id="ARBA00022989"/>
    </source>
</evidence>
<keyword evidence="4 5" id="KW-0472">Membrane</keyword>
<keyword evidence="7" id="KW-1185">Reference proteome</keyword>
<gene>
    <name evidence="5" type="primary">tatC</name>
    <name evidence="6" type="ORF">M2A_0491</name>
</gene>
<dbReference type="Pfam" id="PF00902">
    <property type="entry name" value="TatC"/>
    <property type="match status" value="1"/>
</dbReference>
<feature type="transmembrane region" description="Helical" evidence="5">
    <location>
        <begin position="237"/>
        <end position="255"/>
    </location>
</feature>
<feature type="transmembrane region" description="Helical" evidence="5">
    <location>
        <begin position="120"/>
        <end position="153"/>
    </location>
</feature>
<organism evidence="6 7">
    <name type="scientific">Tepidicaulis marinus</name>
    <dbReference type="NCBI Taxonomy" id="1333998"/>
    <lineage>
        <taxon>Bacteria</taxon>
        <taxon>Pseudomonadati</taxon>
        <taxon>Pseudomonadota</taxon>
        <taxon>Alphaproteobacteria</taxon>
        <taxon>Hyphomicrobiales</taxon>
        <taxon>Parvibaculaceae</taxon>
        <taxon>Tepidicaulis</taxon>
    </lineage>
</organism>
<evidence type="ECO:0000256" key="1">
    <source>
        <dbReference type="ARBA" id="ARBA00004141"/>
    </source>
</evidence>
<dbReference type="GO" id="GO:0065002">
    <property type="term" value="P:intracellular protein transmembrane transport"/>
    <property type="evidence" value="ECO:0007669"/>
    <property type="project" value="TreeGrafter"/>
</dbReference>
<comment type="subunit">
    <text evidence="5">The Tat system comprises two distinct complexes: a TatABC complex, containing multiple copies of TatA, TatB and TatC subunits, and a separate TatA complex, containing only TatA subunits. Substrates initially bind to the TatABC complex, which probably triggers association of the separate TatA complex to form the active translocon.</text>
</comment>
<dbReference type="Proteomes" id="UP000028702">
    <property type="component" value="Unassembled WGS sequence"/>
</dbReference>
<dbReference type="EMBL" id="BBIO01000002">
    <property type="protein sequence ID" value="GAK43992.1"/>
    <property type="molecule type" value="Genomic_DNA"/>
</dbReference>
<proteinExistence type="inferred from homology"/>
<dbReference type="PRINTS" id="PR01840">
    <property type="entry name" value="TATCFAMILY"/>
</dbReference>
<feature type="transmembrane region" description="Helical" evidence="5">
    <location>
        <begin position="173"/>
        <end position="202"/>
    </location>
</feature>
<keyword evidence="3 5" id="KW-1133">Transmembrane helix</keyword>
<dbReference type="AlphaFoldDB" id="A0A081B7H4"/>
<feature type="transmembrane region" description="Helical" evidence="5">
    <location>
        <begin position="214"/>
        <end position="231"/>
    </location>
</feature>
<dbReference type="PROSITE" id="PS01218">
    <property type="entry name" value="TATC"/>
    <property type="match status" value="1"/>
</dbReference>
<dbReference type="GO" id="GO:0009977">
    <property type="term" value="F:proton motive force dependent protein transmembrane transporter activity"/>
    <property type="evidence" value="ECO:0007669"/>
    <property type="project" value="TreeGrafter"/>
</dbReference>